<dbReference type="Proteomes" id="UP000003163">
    <property type="component" value="Unassembled WGS sequence"/>
</dbReference>
<evidence type="ECO:0000256" key="1">
    <source>
        <dbReference type="SAM" id="MobiDB-lite"/>
    </source>
</evidence>
<protein>
    <submittedName>
        <fullName evidence="3">Uncharacterized protein</fullName>
    </submittedName>
</protein>
<reference evidence="3 4" key="1">
    <citation type="submission" date="2011-08" db="EMBL/GenBank/DDBJ databases">
        <authorList>
            <person name="Liu Z.J."/>
            <person name="Shi F.L."/>
            <person name="Lu J.Q."/>
            <person name="Li M."/>
            <person name="Wang Z.L."/>
        </authorList>
    </citation>
    <scope>NUCLEOTIDE SEQUENCE [LARGE SCALE GENOMIC DNA]</scope>
    <source>
        <strain evidence="3 4">USNM 41457</strain>
    </source>
</reference>
<name>J9D5T3_EDHAE</name>
<accession>J9D5T3</accession>
<dbReference type="AlphaFoldDB" id="J9D5T3"/>
<dbReference type="EMBL" id="AFBI03000002">
    <property type="protein sequence ID" value="EJW03136.1"/>
    <property type="molecule type" value="Genomic_DNA"/>
</dbReference>
<dbReference type="InParanoid" id="J9D5T3"/>
<evidence type="ECO:0000256" key="2">
    <source>
        <dbReference type="SAM" id="SignalP"/>
    </source>
</evidence>
<reference evidence="4" key="2">
    <citation type="submission" date="2015-07" db="EMBL/GenBank/DDBJ databases">
        <title>Contrasting host-pathogen interactions and genome evolution in two generalist and specialist microsporidian pathogens of mosquitoes.</title>
        <authorList>
            <consortium name="The Broad Institute Genomics Platform"/>
            <consortium name="The Broad Institute Genome Sequencing Center for Infectious Disease"/>
            <person name="Cuomo C.A."/>
            <person name="Sanscrainte N.D."/>
            <person name="Goldberg J.M."/>
            <person name="Heiman D."/>
            <person name="Young S."/>
            <person name="Zeng Q."/>
            <person name="Becnel J.J."/>
            <person name="Birren B.W."/>
        </authorList>
    </citation>
    <scope>NUCLEOTIDE SEQUENCE [LARGE SCALE GENOMIC DNA]</scope>
    <source>
        <strain evidence="4">USNM 41457</strain>
    </source>
</reference>
<dbReference type="HOGENOM" id="CLU_1510582_0_0_1"/>
<organism evidence="3 4">
    <name type="scientific">Edhazardia aedis (strain USNM 41457)</name>
    <name type="common">Microsporidian parasite</name>
    <dbReference type="NCBI Taxonomy" id="1003232"/>
    <lineage>
        <taxon>Eukaryota</taxon>
        <taxon>Fungi</taxon>
        <taxon>Fungi incertae sedis</taxon>
        <taxon>Microsporidia</taxon>
        <taxon>Edhazardia</taxon>
    </lineage>
</organism>
<gene>
    <name evidence="3" type="ORF">EDEG_00241</name>
</gene>
<feature type="chain" id="PRO_5003822841" evidence="2">
    <location>
        <begin position="17"/>
        <end position="178"/>
    </location>
</feature>
<proteinExistence type="predicted"/>
<feature type="signal peptide" evidence="2">
    <location>
        <begin position="1"/>
        <end position="16"/>
    </location>
</feature>
<evidence type="ECO:0000313" key="4">
    <source>
        <dbReference type="Proteomes" id="UP000003163"/>
    </source>
</evidence>
<sequence>MKLSTLILFAVAILCAEPLLISLSYGMTPSNACQIIGLRNAYADLENVSELYKMIKTASDVESAYIQTWMGDNQGWVMTRSGKMIPYRSYRYPIYFAFCDQARKPGPGPRPRPLKTSGSDSSIEPNDGEDSLKYTISANKVRETPYKSFKTNPRTLELPASDIFYIQNEDESYLVEFD</sequence>
<dbReference type="VEuPathDB" id="MicrosporidiaDB:EDEG_00241"/>
<evidence type="ECO:0000313" key="3">
    <source>
        <dbReference type="EMBL" id="EJW03136.1"/>
    </source>
</evidence>
<keyword evidence="4" id="KW-1185">Reference proteome</keyword>
<comment type="caution">
    <text evidence="3">The sequence shown here is derived from an EMBL/GenBank/DDBJ whole genome shotgun (WGS) entry which is preliminary data.</text>
</comment>
<feature type="region of interest" description="Disordered" evidence="1">
    <location>
        <begin position="103"/>
        <end position="136"/>
    </location>
</feature>
<keyword evidence="2" id="KW-0732">Signal</keyword>